<dbReference type="PANTHER" id="PTHR45790:SF3">
    <property type="entry name" value="S-ADENOSYL-L-METHIONINE-DEPENDENT UROPORPHYRINOGEN III METHYLTRANSFERASE, CHLOROPLASTIC"/>
    <property type="match status" value="1"/>
</dbReference>
<evidence type="ECO:0000256" key="9">
    <source>
        <dbReference type="ARBA" id="ARBA00023239"/>
    </source>
</evidence>
<dbReference type="Proteomes" id="UP000238007">
    <property type="component" value="Unassembled WGS sequence"/>
</dbReference>
<keyword evidence="9" id="KW-0456">Lyase</keyword>
<dbReference type="Gene3D" id="3.30.160.110">
    <property type="entry name" value="Siroheme synthase, domain 2"/>
    <property type="match status" value="1"/>
</dbReference>
<dbReference type="RefSeq" id="WP_106354970.1">
    <property type="nucleotide sequence ID" value="NZ_PVTP01000002.1"/>
</dbReference>
<dbReference type="NCBIfam" id="TIGR01469">
    <property type="entry name" value="cobA_cysG_Cterm"/>
    <property type="match status" value="1"/>
</dbReference>
<reference evidence="17 18" key="1">
    <citation type="submission" date="2018-03" db="EMBL/GenBank/DDBJ databases">
        <title>Genomic Encyclopedia of Archaeal and Bacterial Type Strains, Phase II (KMG-II): from individual species to whole genera.</title>
        <authorList>
            <person name="Goeker M."/>
        </authorList>
    </citation>
    <scope>NUCLEOTIDE SEQUENCE [LARGE SCALE GENOMIC DNA]</scope>
    <source>
        <strain evidence="17 18">DSM 101533</strain>
    </source>
</reference>
<evidence type="ECO:0000256" key="8">
    <source>
        <dbReference type="ARBA" id="ARBA00023027"/>
    </source>
</evidence>
<accession>A0A2T0W3P0</accession>
<comment type="pathway">
    <text evidence="1">Porphyrin-containing compound metabolism; siroheme biosynthesis; sirohydrochlorin from precorrin-2: step 1/1.</text>
</comment>
<organism evidence="17 18">
    <name type="scientific">Yoonia maritima</name>
    <dbReference type="NCBI Taxonomy" id="1435347"/>
    <lineage>
        <taxon>Bacteria</taxon>
        <taxon>Pseudomonadati</taxon>
        <taxon>Pseudomonadota</taxon>
        <taxon>Alphaproteobacteria</taxon>
        <taxon>Rhodobacterales</taxon>
        <taxon>Paracoccaceae</taxon>
        <taxon>Yoonia</taxon>
    </lineage>
</organism>
<gene>
    <name evidence="17" type="ORF">CLV80_102272</name>
</gene>
<dbReference type="SUPFAM" id="SSF53790">
    <property type="entry name" value="Tetrapyrrole methylase"/>
    <property type="match status" value="1"/>
</dbReference>
<dbReference type="Pfam" id="PF10414">
    <property type="entry name" value="CysG_dimeriser"/>
    <property type="match status" value="1"/>
</dbReference>
<dbReference type="NCBIfam" id="NF007922">
    <property type="entry name" value="PRK10637.1"/>
    <property type="match status" value="1"/>
</dbReference>
<dbReference type="NCBIfam" id="NF004790">
    <property type="entry name" value="PRK06136.1"/>
    <property type="match status" value="1"/>
</dbReference>
<dbReference type="InterPro" id="IPR036291">
    <property type="entry name" value="NAD(P)-bd_dom_sf"/>
</dbReference>
<keyword evidence="10" id="KW-0627">Porphyrin biosynthesis</keyword>
<evidence type="ECO:0000256" key="13">
    <source>
        <dbReference type="ARBA" id="ARBA00047561"/>
    </source>
</evidence>
<keyword evidence="8" id="KW-0520">NAD</keyword>
<dbReference type="GO" id="GO:0051287">
    <property type="term" value="F:NAD binding"/>
    <property type="evidence" value="ECO:0007669"/>
    <property type="project" value="InterPro"/>
</dbReference>
<dbReference type="AlphaFoldDB" id="A0A2T0W3P0"/>
<keyword evidence="18" id="KW-1185">Reference proteome</keyword>
<dbReference type="InterPro" id="IPR014776">
    <property type="entry name" value="4pyrrole_Mease_sub2"/>
</dbReference>
<keyword evidence="6" id="KW-0949">S-adenosyl-L-methionine</keyword>
<keyword evidence="3" id="KW-0169">Cobalamin biosynthesis</keyword>
<dbReference type="Pfam" id="PF00590">
    <property type="entry name" value="TP_methylase"/>
    <property type="match status" value="1"/>
</dbReference>
<dbReference type="SUPFAM" id="SSF75615">
    <property type="entry name" value="Siroheme synthase middle domains-like"/>
    <property type="match status" value="1"/>
</dbReference>
<dbReference type="InterPro" id="IPR037115">
    <property type="entry name" value="Sirohaem_synt_dimer_dom_sf"/>
</dbReference>
<dbReference type="InterPro" id="IPR000878">
    <property type="entry name" value="4pyrrol_Mease"/>
</dbReference>
<name>A0A2T0W3P0_9RHOB</name>
<keyword evidence="7" id="KW-0560">Oxidoreductase</keyword>
<dbReference type="Pfam" id="PF13241">
    <property type="entry name" value="NAD_binding_7"/>
    <property type="match status" value="1"/>
</dbReference>
<dbReference type="GO" id="GO:0004851">
    <property type="term" value="F:uroporphyrin-III C-methyltransferase activity"/>
    <property type="evidence" value="ECO:0007669"/>
    <property type="project" value="InterPro"/>
</dbReference>
<comment type="pathway">
    <text evidence="12">Porphyrin-containing compound metabolism; siroheme biosynthesis; precorrin-2 from uroporphyrinogen III: step 1/1.</text>
</comment>
<evidence type="ECO:0000256" key="12">
    <source>
        <dbReference type="ARBA" id="ARBA00025705"/>
    </source>
</evidence>
<dbReference type="InterPro" id="IPR035996">
    <property type="entry name" value="4pyrrol_Methylase_sf"/>
</dbReference>
<feature type="domain" description="Sirohaem synthase dimerisation" evidence="16">
    <location>
        <begin position="150"/>
        <end position="205"/>
    </location>
</feature>
<dbReference type="Gene3D" id="3.30.950.10">
    <property type="entry name" value="Methyltransferase, Cobalt-precorrin-4 Transmethylase, Domain 2"/>
    <property type="match status" value="1"/>
</dbReference>
<evidence type="ECO:0000313" key="18">
    <source>
        <dbReference type="Proteomes" id="UP000238007"/>
    </source>
</evidence>
<evidence type="ECO:0000256" key="7">
    <source>
        <dbReference type="ARBA" id="ARBA00023002"/>
    </source>
</evidence>
<evidence type="ECO:0000256" key="2">
    <source>
        <dbReference type="ARBA" id="ARBA00005879"/>
    </source>
</evidence>
<comment type="caution">
    <text evidence="17">The sequence shown here is derived from an EMBL/GenBank/DDBJ whole genome shotgun (WGS) entry which is preliminary data.</text>
</comment>
<evidence type="ECO:0000256" key="14">
    <source>
        <dbReference type="PIRSR" id="PIRSR036426-1"/>
    </source>
</evidence>
<dbReference type="InterPro" id="IPR012409">
    <property type="entry name" value="Sirohaem_synth"/>
</dbReference>
<proteinExistence type="inferred from homology"/>
<dbReference type="GO" id="GO:0043115">
    <property type="term" value="F:precorrin-2 dehydrogenase activity"/>
    <property type="evidence" value="ECO:0007669"/>
    <property type="project" value="UniProtKB-EC"/>
</dbReference>
<dbReference type="Gene3D" id="3.40.50.720">
    <property type="entry name" value="NAD(P)-binding Rossmann-like Domain"/>
    <property type="match status" value="1"/>
</dbReference>
<dbReference type="UniPathway" id="UPA00262">
    <property type="reaction ID" value="UER00211"/>
</dbReference>
<dbReference type="InterPro" id="IPR014777">
    <property type="entry name" value="4pyrrole_Mease_sub1"/>
</dbReference>
<feature type="domain" description="Tetrapyrrole methylase" evidence="15">
    <location>
        <begin position="219"/>
        <end position="428"/>
    </location>
</feature>
<dbReference type="CDD" id="cd11642">
    <property type="entry name" value="SUMT"/>
    <property type="match status" value="1"/>
</dbReference>
<sequence length="459" mass="48645">MKTFPMFLTMAGRRVVIAGGGEQAAQKCRLILKTEAQITILASSLDPELADLHAAGKIGWDNTAITAQHFADTALVFIATGCPGIDSALHALAKDAGATVNVVDRPDLCDAITPSIVDRSPVVVAIGTEGTAPVLARQIKTRMEELLEPRLGDLAAVVGRLRDSAAMRLKPRQRRDLWRWVFNGPARDAHKRGAEREAAQLIKDAIATADFGQAGPAPVSLVGAGPGSKDLITLRGVQRLQEADIIFYDRLIDPEILDLARRDAERVYVGKAPGAHSWPQDKISGLLVAAARQGQRVVRLKCGDPGVFARGAEEADALTEAGIPFEIVPGVTAASAASAAMGGFLTERGQCDTLVLTTGRGEHIDDTPDWPGLLTQGRRVAVYMGVGTADRIEAALTTAGLAHIVEVDIVANAQMPSQKIAQCKAADLTQTINNHGITNPAILFLSHRKTAPVQLAHTA</sequence>
<dbReference type="InterPro" id="IPR006366">
    <property type="entry name" value="CobA/CysG_C"/>
</dbReference>
<evidence type="ECO:0000259" key="15">
    <source>
        <dbReference type="Pfam" id="PF00590"/>
    </source>
</evidence>
<keyword evidence="5 17" id="KW-0808">Transferase</keyword>
<dbReference type="EMBL" id="PVTP01000002">
    <property type="protein sequence ID" value="PRY79627.1"/>
    <property type="molecule type" value="Genomic_DNA"/>
</dbReference>
<evidence type="ECO:0000256" key="10">
    <source>
        <dbReference type="ARBA" id="ARBA00023244"/>
    </source>
</evidence>
<evidence type="ECO:0000256" key="6">
    <source>
        <dbReference type="ARBA" id="ARBA00022691"/>
    </source>
</evidence>
<dbReference type="NCBIfam" id="TIGR01470">
    <property type="entry name" value="cysG_Nterm"/>
    <property type="match status" value="1"/>
</dbReference>
<dbReference type="Gene3D" id="3.40.1010.10">
    <property type="entry name" value="Cobalt-precorrin-4 Transmethylase, Domain 1"/>
    <property type="match status" value="1"/>
</dbReference>
<protein>
    <submittedName>
        <fullName evidence="17">Uroporphyrin-III C-methyltransferase/precorrin-2 dehydrogenase/sirohydrochlorin ferrochelatase</fullName>
    </submittedName>
</protein>
<evidence type="ECO:0000256" key="1">
    <source>
        <dbReference type="ARBA" id="ARBA00005010"/>
    </source>
</evidence>
<keyword evidence="4 17" id="KW-0489">Methyltransferase</keyword>
<dbReference type="GO" id="GO:0019354">
    <property type="term" value="P:siroheme biosynthetic process"/>
    <property type="evidence" value="ECO:0007669"/>
    <property type="project" value="UniProtKB-UniPathway"/>
</dbReference>
<dbReference type="FunFam" id="3.40.1010.10:FF:000001">
    <property type="entry name" value="Siroheme synthase"/>
    <property type="match status" value="1"/>
</dbReference>
<evidence type="ECO:0000256" key="3">
    <source>
        <dbReference type="ARBA" id="ARBA00022573"/>
    </source>
</evidence>
<evidence type="ECO:0000256" key="4">
    <source>
        <dbReference type="ARBA" id="ARBA00022603"/>
    </source>
</evidence>
<evidence type="ECO:0000256" key="5">
    <source>
        <dbReference type="ARBA" id="ARBA00022679"/>
    </source>
</evidence>
<keyword evidence="11" id="KW-0511">Multifunctional enzyme</keyword>
<dbReference type="InterPro" id="IPR019478">
    <property type="entry name" value="Sirohaem_synthase_dimer_dom"/>
</dbReference>
<feature type="active site" description="Proton acceptor" evidence="14">
    <location>
        <position position="249"/>
    </location>
</feature>
<evidence type="ECO:0000313" key="17">
    <source>
        <dbReference type="EMBL" id="PRY79627.1"/>
    </source>
</evidence>
<dbReference type="SUPFAM" id="SSF51735">
    <property type="entry name" value="NAD(P)-binding Rossmann-fold domains"/>
    <property type="match status" value="1"/>
</dbReference>
<dbReference type="GO" id="GO:0051266">
    <property type="term" value="F:sirohydrochlorin ferrochelatase activity"/>
    <property type="evidence" value="ECO:0007669"/>
    <property type="project" value="InterPro"/>
</dbReference>
<dbReference type="InterPro" id="IPR006367">
    <property type="entry name" value="Sirohaem_synthase_N"/>
</dbReference>
<evidence type="ECO:0000259" key="16">
    <source>
        <dbReference type="Pfam" id="PF10414"/>
    </source>
</evidence>
<dbReference type="InterPro" id="IPR003043">
    <property type="entry name" value="Uropor_MeTrfase_CS"/>
</dbReference>
<comment type="similarity">
    <text evidence="2">Belongs to the precorrin methyltransferase family.</text>
</comment>
<dbReference type="OrthoDB" id="9815856at2"/>
<dbReference type="GO" id="GO:0032259">
    <property type="term" value="P:methylation"/>
    <property type="evidence" value="ECO:0007669"/>
    <property type="project" value="UniProtKB-KW"/>
</dbReference>
<dbReference type="PANTHER" id="PTHR45790">
    <property type="entry name" value="SIROHEME SYNTHASE-RELATED"/>
    <property type="match status" value="1"/>
</dbReference>
<dbReference type="PIRSF" id="PIRSF036426">
    <property type="entry name" value="Sirohaem_synth"/>
    <property type="match status" value="1"/>
</dbReference>
<dbReference type="GO" id="GO:0009236">
    <property type="term" value="P:cobalamin biosynthetic process"/>
    <property type="evidence" value="ECO:0007669"/>
    <property type="project" value="UniProtKB-KW"/>
</dbReference>
<feature type="active site" description="Proton donor" evidence="14">
    <location>
        <position position="271"/>
    </location>
</feature>
<dbReference type="InterPro" id="IPR050161">
    <property type="entry name" value="Siro_Cobalamin_biosynth"/>
</dbReference>
<comment type="catalytic activity">
    <reaction evidence="13">
        <text>precorrin-2 + NAD(+) = sirohydrochlorin + NADH + 2 H(+)</text>
        <dbReference type="Rhea" id="RHEA:15613"/>
        <dbReference type="ChEBI" id="CHEBI:15378"/>
        <dbReference type="ChEBI" id="CHEBI:57540"/>
        <dbReference type="ChEBI" id="CHEBI:57945"/>
        <dbReference type="ChEBI" id="CHEBI:58351"/>
        <dbReference type="ChEBI" id="CHEBI:58827"/>
        <dbReference type="EC" id="1.3.1.76"/>
    </reaction>
</comment>
<dbReference type="PROSITE" id="PS00839">
    <property type="entry name" value="SUMT_1"/>
    <property type="match status" value="1"/>
</dbReference>
<evidence type="ECO:0000256" key="11">
    <source>
        <dbReference type="ARBA" id="ARBA00023268"/>
    </source>
</evidence>
<dbReference type="Gene3D" id="1.10.8.210">
    <property type="entry name" value="Sirohaem synthase, dimerisation domain"/>
    <property type="match status" value="1"/>
</dbReference>